<feature type="region of interest" description="Disordered" evidence="1">
    <location>
        <begin position="348"/>
        <end position="391"/>
    </location>
</feature>
<feature type="domain" description="Zinc knuckle CX2CX4HX4C" evidence="3">
    <location>
        <begin position="173"/>
        <end position="220"/>
    </location>
</feature>
<comment type="caution">
    <text evidence="4">The sequence shown here is derived from an EMBL/GenBank/DDBJ whole genome shotgun (WGS) entry which is preliminary data.</text>
</comment>
<evidence type="ECO:0008006" key="6">
    <source>
        <dbReference type="Google" id="ProtNLM"/>
    </source>
</evidence>
<dbReference type="InterPro" id="IPR025836">
    <property type="entry name" value="Zn_knuckle_CX2CX4HX4C"/>
</dbReference>
<accession>A0A9W7MS02</accession>
<feature type="region of interest" description="Disordered" evidence="1">
    <location>
        <begin position="263"/>
        <end position="284"/>
    </location>
</feature>
<dbReference type="PANTHER" id="PTHR31286:SF153">
    <property type="entry name" value="DUF4283 DOMAIN PROTEIN"/>
    <property type="match status" value="1"/>
</dbReference>
<feature type="domain" description="DUF4283" evidence="2">
    <location>
        <begin position="34"/>
        <end position="115"/>
    </location>
</feature>
<dbReference type="Pfam" id="PF14392">
    <property type="entry name" value="zf-CCHC_4"/>
    <property type="match status" value="1"/>
</dbReference>
<proteinExistence type="predicted"/>
<dbReference type="InterPro" id="IPR040256">
    <property type="entry name" value="At4g02000-like"/>
</dbReference>
<evidence type="ECO:0000313" key="4">
    <source>
        <dbReference type="EMBL" id="GMJ10542.1"/>
    </source>
</evidence>
<reference evidence="4" key="1">
    <citation type="submission" date="2023-05" db="EMBL/GenBank/DDBJ databases">
        <title>Genome and transcriptome analyses reveal genes involved in the formation of fine ridges on petal epidermal cells in Hibiscus trionum.</title>
        <authorList>
            <person name="Koshimizu S."/>
            <person name="Masuda S."/>
            <person name="Ishii T."/>
            <person name="Shirasu K."/>
            <person name="Hoshino A."/>
            <person name="Arita M."/>
        </authorList>
    </citation>
    <scope>NUCLEOTIDE SEQUENCE</scope>
    <source>
        <strain evidence="4">Hamamatsu line</strain>
    </source>
</reference>
<dbReference type="EMBL" id="BSYR01000056">
    <property type="protein sequence ID" value="GMJ10542.1"/>
    <property type="molecule type" value="Genomic_DNA"/>
</dbReference>
<keyword evidence="5" id="KW-1185">Reference proteome</keyword>
<evidence type="ECO:0000313" key="5">
    <source>
        <dbReference type="Proteomes" id="UP001165190"/>
    </source>
</evidence>
<dbReference type="Proteomes" id="UP001165190">
    <property type="component" value="Unassembled WGS sequence"/>
</dbReference>
<dbReference type="InterPro" id="IPR025558">
    <property type="entry name" value="DUF4283"/>
</dbReference>
<protein>
    <recommendedName>
        <fullName evidence="6">CCHC-type domain-containing protein</fullName>
    </recommendedName>
</protein>
<sequence length="391" mass="43025">MADMAEELAGLTLESGEDDLLEVDLPESEQKVDYSFCLVGIFLTTSIINFPSMRSTLANLWRPVGGISIIELGDGRFLFRFFNGVDVDRVDSGGPWNFNNHLLVHYRLKPGEDPMLVALTHLCFWVFVYDIPHGFMLEKVARSLGDFIGKFIEYDCRDASLSYKGIMRIRVLMDVRLPLKRRKKLLLSNGKHHFVRFAYEKLTLFCFICGRLGHGELFCPVRVMKGPENVECGWDLSLKVLHRRATVPASIWLRDPVDFGKQNLGDDQDGKSGKENSAPLFSPTHNFSSGGVILTPNIALHSKHPAGATIPMGGINVTGLGGINVNVLNGLSANMDVLMDPVGEDNALDPVESSKRQRVVPSVSSVSTSMDSAGTSALLSADLNGQVSRSQ</sequence>
<evidence type="ECO:0000256" key="1">
    <source>
        <dbReference type="SAM" id="MobiDB-lite"/>
    </source>
</evidence>
<dbReference type="OrthoDB" id="990360at2759"/>
<gene>
    <name evidence="4" type="ORF">HRI_004723400</name>
</gene>
<evidence type="ECO:0000259" key="3">
    <source>
        <dbReference type="Pfam" id="PF14392"/>
    </source>
</evidence>
<organism evidence="4 5">
    <name type="scientific">Hibiscus trionum</name>
    <name type="common">Flower of an hour</name>
    <dbReference type="NCBI Taxonomy" id="183268"/>
    <lineage>
        <taxon>Eukaryota</taxon>
        <taxon>Viridiplantae</taxon>
        <taxon>Streptophyta</taxon>
        <taxon>Embryophyta</taxon>
        <taxon>Tracheophyta</taxon>
        <taxon>Spermatophyta</taxon>
        <taxon>Magnoliopsida</taxon>
        <taxon>eudicotyledons</taxon>
        <taxon>Gunneridae</taxon>
        <taxon>Pentapetalae</taxon>
        <taxon>rosids</taxon>
        <taxon>malvids</taxon>
        <taxon>Malvales</taxon>
        <taxon>Malvaceae</taxon>
        <taxon>Malvoideae</taxon>
        <taxon>Hibiscus</taxon>
    </lineage>
</organism>
<dbReference type="PANTHER" id="PTHR31286">
    <property type="entry name" value="GLYCINE-RICH CELL WALL STRUCTURAL PROTEIN 1.8-LIKE"/>
    <property type="match status" value="1"/>
</dbReference>
<name>A0A9W7MS02_HIBTR</name>
<dbReference type="Pfam" id="PF14111">
    <property type="entry name" value="DUF4283"/>
    <property type="match status" value="1"/>
</dbReference>
<feature type="compositionally biased region" description="Low complexity" evidence="1">
    <location>
        <begin position="359"/>
        <end position="376"/>
    </location>
</feature>
<evidence type="ECO:0000259" key="2">
    <source>
        <dbReference type="Pfam" id="PF14111"/>
    </source>
</evidence>
<dbReference type="AlphaFoldDB" id="A0A9W7MS02"/>